<keyword evidence="1" id="KW-0677">Repeat</keyword>
<name>A0A2P6N572_9EUKA</name>
<dbReference type="Pfam" id="PF02493">
    <property type="entry name" value="MORN"/>
    <property type="match status" value="5"/>
</dbReference>
<dbReference type="PANTHER" id="PTHR43215">
    <property type="entry name" value="RADIAL SPOKE HEAD 1 HOMOLOG"/>
    <property type="match status" value="1"/>
</dbReference>
<dbReference type="STRING" id="1890364.A0A2P6N572"/>
<dbReference type="Gene3D" id="2.20.110.10">
    <property type="entry name" value="Histone H3 K4-specific methyltransferase SET7/9 N-terminal domain"/>
    <property type="match status" value="2"/>
</dbReference>
<dbReference type="PANTHER" id="PTHR43215:SF14">
    <property type="entry name" value="RADIAL SPOKE HEAD 1 HOMOLOG"/>
    <property type="match status" value="1"/>
</dbReference>
<proteinExistence type="predicted"/>
<dbReference type="InParanoid" id="A0A2P6N572"/>
<evidence type="ECO:0000256" key="1">
    <source>
        <dbReference type="ARBA" id="ARBA00022737"/>
    </source>
</evidence>
<dbReference type="OrthoDB" id="423343at2759"/>
<evidence type="ECO:0000256" key="2">
    <source>
        <dbReference type="SAM" id="MobiDB-lite"/>
    </source>
</evidence>
<evidence type="ECO:0000313" key="3">
    <source>
        <dbReference type="EMBL" id="PRP79093.1"/>
    </source>
</evidence>
<protein>
    <submittedName>
        <fullName evidence="3">Uncharacterized protein</fullName>
    </submittedName>
</protein>
<dbReference type="EMBL" id="MDYQ01000197">
    <property type="protein sequence ID" value="PRP79093.1"/>
    <property type="molecule type" value="Genomic_DNA"/>
</dbReference>
<dbReference type="SUPFAM" id="SSF82185">
    <property type="entry name" value="Histone H3 K4-specific methyltransferase SET7/9 N-terminal domain"/>
    <property type="match status" value="1"/>
</dbReference>
<dbReference type="Proteomes" id="UP000241769">
    <property type="component" value="Unassembled WGS sequence"/>
</dbReference>
<dbReference type="SMART" id="SM00698">
    <property type="entry name" value="MORN"/>
    <property type="match status" value="5"/>
</dbReference>
<dbReference type="InterPro" id="IPR003409">
    <property type="entry name" value="MORN"/>
</dbReference>
<dbReference type="AlphaFoldDB" id="A0A2P6N572"/>
<keyword evidence="4" id="KW-1185">Reference proteome</keyword>
<evidence type="ECO:0000313" key="4">
    <source>
        <dbReference type="Proteomes" id="UP000241769"/>
    </source>
</evidence>
<comment type="caution">
    <text evidence="3">The sequence shown here is derived from an EMBL/GenBank/DDBJ whole genome shotgun (WGS) entry which is preliminary data.</text>
</comment>
<organism evidence="3 4">
    <name type="scientific">Planoprotostelium fungivorum</name>
    <dbReference type="NCBI Taxonomy" id="1890364"/>
    <lineage>
        <taxon>Eukaryota</taxon>
        <taxon>Amoebozoa</taxon>
        <taxon>Evosea</taxon>
        <taxon>Variosea</taxon>
        <taxon>Cavosteliida</taxon>
        <taxon>Cavosteliaceae</taxon>
        <taxon>Planoprotostelium</taxon>
    </lineage>
</organism>
<gene>
    <name evidence="3" type="ORF">PROFUN_13155</name>
</gene>
<sequence>MKGFLGSPVLKRAFSGSPLRGRKKEALADCDEYSQVEECDVVEGRYVGTMVNGLKHGQGKLIWHDGDSYSGAWANDMKHGHGIMSWTNGDTYEGNWEQDQRHGVDTKTTYRNGGSFIGTFERDTRTGPGKLLWPDGDVFEGNWKEGRRVGTGVLITRDGKKFDQTWDETEANYSVSLPAKHPEGYGNPFIDSPSKPMNNKSAPLIDLSSESAYNI</sequence>
<accession>A0A2P6N572</accession>
<feature type="region of interest" description="Disordered" evidence="2">
    <location>
        <begin position="175"/>
        <end position="215"/>
    </location>
</feature>
<reference evidence="3 4" key="1">
    <citation type="journal article" date="2018" name="Genome Biol. Evol.">
        <title>Multiple Roots of Fruiting Body Formation in Amoebozoa.</title>
        <authorList>
            <person name="Hillmann F."/>
            <person name="Forbes G."/>
            <person name="Novohradska S."/>
            <person name="Ferling I."/>
            <person name="Riege K."/>
            <person name="Groth M."/>
            <person name="Westermann M."/>
            <person name="Marz M."/>
            <person name="Spaller T."/>
            <person name="Winckler T."/>
            <person name="Schaap P."/>
            <person name="Glockner G."/>
        </authorList>
    </citation>
    <scope>NUCLEOTIDE SEQUENCE [LARGE SCALE GENOMIC DNA]</scope>
    <source>
        <strain evidence="3 4">Jena</strain>
    </source>
</reference>